<proteinExistence type="predicted"/>
<gene>
    <name evidence="1" type="ORF">BDV96DRAFT_572001</name>
</gene>
<dbReference type="AlphaFoldDB" id="A0A6A5ZD69"/>
<dbReference type="EMBL" id="ML977319">
    <property type="protein sequence ID" value="KAF2117392.1"/>
    <property type="molecule type" value="Genomic_DNA"/>
</dbReference>
<dbReference type="InterPro" id="IPR053187">
    <property type="entry name" value="Notoamide_regulator"/>
</dbReference>
<organism evidence="1 2">
    <name type="scientific">Lophiotrema nucula</name>
    <dbReference type="NCBI Taxonomy" id="690887"/>
    <lineage>
        <taxon>Eukaryota</taxon>
        <taxon>Fungi</taxon>
        <taxon>Dikarya</taxon>
        <taxon>Ascomycota</taxon>
        <taxon>Pezizomycotina</taxon>
        <taxon>Dothideomycetes</taxon>
        <taxon>Pleosporomycetidae</taxon>
        <taxon>Pleosporales</taxon>
        <taxon>Lophiotremataceae</taxon>
        <taxon>Lophiotrema</taxon>
    </lineage>
</organism>
<evidence type="ECO:0000313" key="2">
    <source>
        <dbReference type="Proteomes" id="UP000799770"/>
    </source>
</evidence>
<name>A0A6A5ZD69_9PLEO</name>
<evidence type="ECO:0008006" key="3">
    <source>
        <dbReference type="Google" id="ProtNLM"/>
    </source>
</evidence>
<reference evidence="1" key="1">
    <citation type="journal article" date="2020" name="Stud. Mycol.">
        <title>101 Dothideomycetes genomes: a test case for predicting lifestyles and emergence of pathogens.</title>
        <authorList>
            <person name="Haridas S."/>
            <person name="Albert R."/>
            <person name="Binder M."/>
            <person name="Bloem J."/>
            <person name="Labutti K."/>
            <person name="Salamov A."/>
            <person name="Andreopoulos B."/>
            <person name="Baker S."/>
            <person name="Barry K."/>
            <person name="Bills G."/>
            <person name="Bluhm B."/>
            <person name="Cannon C."/>
            <person name="Castanera R."/>
            <person name="Culley D."/>
            <person name="Daum C."/>
            <person name="Ezra D."/>
            <person name="Gonzalez J."/>
            <person name="Henrissat B."/>
            <person name="Kuo A."/>
            <person name="Liang C."/>
            <person name="Lipzen A."/>
            <person name="Lutzoni F."/>
            <person name="Magnuson J."/>
            <person name="Mondo S."/>
            <person name="Nolan M."/>
            <person name="Ohm R."/>
            <person name="Pangilinan J."/>
            <person name="Park H.-J."/>
            <person name="Ramirez L."/>
            <person name="Alfaro M."/>
            <person name="Sun H."/>
            <person name="Tritt A."/>
            <person name="Yoshinaga Y."/>
            <person name="Zwiers L.-H."/>
            <person name="Turgeon B."/>
            <person name="Goodwin S."/>
            <person name="Spatafora J."/>
            <person name="Crous P."/>
            <person name="Grigoriev I."/>
        </authorList>
    </citation>
    <scope>NUCLEOTIDE SEQUENCE</scope>
    <source>
        <strain evidence="1">CBS 627.86</strain>
    </source>
</reference>
<dbReference type="PANTHER" id="PTHR47256">
    <property type="entry name" value="ZN(II)2CYS6 TRANSCRIPTION FACTOR (EUROFUNG)-RELATED"/>
    <property type="match status" value="1"/>
</dbReference>
<keyword evidence="2" id="KW-1185">Reference proteome</keyword>
<dbReference type="OrthoDB" id="10261408at2759"/>
<dbReference type="CDD" id="cd12148">
    <property type="entry name" value="fungal_TF_MHR"/>
    <property type="match status" value="1"/>
</dbReference>
<sequence length="676" mass="76945">MHRYSSLPVITQSRRCLTTNLACVTRQSRCEYITKDETETRTMALKRENSTLKESHQALEELVNNLRFMPEEMAQTILQRLRTTSDPTSVLQSVDGSVFLGQPTEKAVARNLLKHESSIQSDMEFELMVKHPAAYPTLNVKPEIIPGLASFINPEIPPTAAKSSLAFNRAPYGSGVDCLGSETPSYDPDYADPRLRTLEISFWTTVPITNEYAAKALSIYFETDQPILGVFEVDLFIRDLIALKFDYCSAFLVSALLAFSSQTFAIVEPEAASKVFDFQQEAEELWRVEKLTDSLPAVAGVTLLSLSFSAGGNGEAAKTYLEEGVEMAKRLKLFGIFDTLKEQDVASFTEDHQRAIRRAAWGVFNNQTMHALYYVCSPTQYPPRLQAPGGRIEHVDQDDIEDTVQHSPDDDDAFQQIFGLFCSIWRILAEILFTYRNTGHNVPLAFALSRYHRLLVLADDLVECTTRKERNMAPPACVLVFHIFFHCAIIDIFRPFIAEEKHHGFRSFKKSAPSPEAIFAASVKQLKALIFSYRDLKAPISNRFWHCALMYVAGATLKEWRWNPEWRYYFLLCLYSYQKYFTAFAVYEEIVLGLLMMAISNGALRGEEARLITQELRKIGAGDVAREKEAERVRRRKLFMIDFDRALTDQENASLDTLIQKYEEVTIFDEFTEGIV</sequence>
<accession>A0A6A5ZD69</accession>
<dbReference type="PANTHER" id="PTHR47256:SF1">
    <property type="entry name" value="ZN(II)2CYS6 TRANSCRIPTION FACTOR (EUROFUNG)"/>
    <property type="match status" value="1"/>
</dbReference>
<evidence type="ECO:0000313" key="1">
    <source>
        <dbReference type="EMBL" id="KAF2117392.1"/>
    </source>
</evidence>
<protein>
    <recommendedName>
        <fullName evidence="3">Transcription factor domain-containing protein</fullName>
    </recommendedName>
</protein>
<dbReference type="Proteomes" id="UP000799770">
    <property type="component" value="Unassembled WGS sequence"/>
</dbReference>